<evidence type="ECO:0000313" key="1">
    <source>
        <dbReference type="EMBL" id="RKH58389.1"/>
    </source>
</evidence>
<sequence length="205" mass="22310">MSSHFQPTDSARANELLADLLETPFEDDAEDLHFALREGDLELDGDFALEANEVAIVMGNLTVKGCLSDAFQNEDDCSKLYVLGNLHTRDLVCGSEVRVTGNLTVANVLYANSFDMDTLGVGGRLSARVFIEEGHQVEFGSLAVDTLITDDETWREVVPEAVVGDFASVLPAHLLGQEGRFILSEALHRDLLTGRPVLTRSGCLD</sequence>
<proteinExistence type="predicted"/>
<dbReference type="EMBL" id="RAWM01000193">
    <property type="protein sequence ID" value="RKH58389.1"/>
    <property type="molecule type" value="Genomic_DNA"/>
</dbReference>
<dbReference type="OrthoDB" id="5510081at2"/>
<dbReference type="RefSeq" id="WP_121771847.1">
    <property type="nucleotide sequence ID" value="NZ_RAWM01000193.1"/>
</dbReference>
<dbReference type="Proteomes" id="UP000282656">
    <property type="component" value="Unassembled WGS sequence"/>
</dbReference>
<evidence type="ECO:0000313" key="2">
    <source>
        <dbReference type="Proteomes" id="UP000282656"/>
    </source>
</evidence>
<reference evidence="2" key="1">
    <citation type="submission" date="2018-09" db="EMBL/GenBank/DDBJ databases">
        <authorList>
            <person name="Livingstone P.G."/>
            <person name="Whitworth D.E."/>
        </authorList>
    </citation>
    <scope>NUCLEOTIDE SEQUENCE [LARGE SCALE GENOMIC DNA]</scope>
    <source>
        <strain evidence="2">AB047A</strain>
    </source>
</reference>
<dbReference type="AlphaFoldDB" id="A0A3A8PQ69"/>
<comment type="caution">
    <text evidence="1">The sequence shown here is derived from an EMBL/GenBank/DDBJ whole genome shotgun (WGS) entry which is preliminary data.</text>
</comment>
<organism evidence="1 2">
    <name type="scientific">Corallococcus interemptor</name>
    <dbReference type="NCBI Taxonomy" id="2316720"/>
    <lineage>
        <taxon>Bacteria</taxon>
        <taxon>Pseudomonadati</taxon>
        <taxon>Myxococcota</taxon>
        <taxon>Myxococcia</taxon>
        <taxon>Myxococcales</taxon>
        <taxon>Cystobacterineae</taxon>
        <taxon>Myxococcaceae</taxon>
        <taxon>Corallococcus</taxon>
    </lineage>
</organism>
<gene>
    <name evidence="1" type="ORF">D7X96_36965</name>
</gene>
<keyword evidence="2" id="KW-1185">Reference proteome</keyword>
<accession>A0A3A8PQ69</accession>
<name>A0A3A8PQ69_9BACT</name>
<evidence type="ECO:0008006" key="3">
    <source>
        <dbReference type="Google" id="ProtNLM"/>
    </source>
</evidence>
<protein>
    <recommendedName>
        <fullName evidence="3">Polymer-forming cytoskeletal protein</fullName>
    </recommendedName>
</protein>